<feature type="non-terminal residue" evidence="3">
    <location>
        <position position="1"/>
    </location>
</feature>
<organism evidence="3 4">
    <name type="scientific">Streptococcus pneumoniae</name>
    <dbReference type="NCBI Taxonomy" id="1313"/>
    <lineage>
        <taxon>Bacteria</taxon>
        <taxon>Bacillati</taxon>
        <taxon>Bacillota</taxon>
        <taxon>Bacilli</taxon>
        <taxon>Lactobacillales</taxon>
        <taxon>Streptococcaceae</taxon>
        <taxon>Streptococcus</taxon>
    </lineage>
</organism>
<dbReference type="InterPro" id="IPR008007">
    <property type="entry name" value="Peptidase_M42"/>
</dbReference>
<keyword evidence="1" id="KW-0479">Metal-binding</keyword>
<dbReference type="InterPro" id="IPR051464">
    <property type="entry name" value="Peptidase_M42_aminopept"/>
</dbReference>
<name>A0A6I3U6T5_STREE</name>
<dbReference type="Proteomes" id="UP000469505">
    <property type="component" value="Unassembled WGS sequence"/>
</dbReference>
<proteinExistence type="predicted"/>
<gene>
    <name evidence="3" type="ORF">GM543_10675</name>
</gene>
<sequence>VKDASGPYHYDFRQHLVALAKEQDIPFKLDIYPFYGSDASAAMSAGAEVKHALLGAGIESSHSYERTHIDSVVATERMVDAYLKSEAVS</sequence>
<dbReference type="GO" id="GO:0016787">
    <property type="term" value="F:hydrolase activity"/>
    <property type="evidence" value="ECO:0007669"/>
    <property type="project" value="UniProtKB-KW"/>
</dbReference>
<evidence type="ECO:0000256" key="1">
    <source>
        <dbReference type="ARBA" id="ARBA00022723"/>
    </source>
</evidence>
<dbReference type="AlphaFoldDB" id="A0A6I3U6T5"/>
<comment type="caution">
    <text evidence="3">The sequence shown here is derived from an EMBL/GenBank/DDBJ whole genome shotgun (WGS) entry which is preliminary data.</text>
</comment>
<evidence type="ECO:0000313" key="3">
    <source>
        <dbReference type="EMBL" id="MTV87937.1"/>
    </source>
</evidence>
<dbReference type="GO" id="GO:0046872">
    <property type="term" value="F:metal ion binding"/>
    <property type="evidence" value="ECO:0007669"/>
    <property type="project" value="UniProtKB-KW"/>
</dbReference>
<keyword evidence="2" id="KW-0378">Hydrolase</keyword>
<dbReference type="PANTHER" id="PTHR32481:SF7">
    <property type="entry name" value="AMINOPEPTIDASE YHFE-RELATED"/>
    <property type="match status" value="1"/>
</dbReference>
<reference evidence="3 4" key="1">
    <citation type="submission" date="2019-11" db="EMBL/GenBank/DDBJ databases">
        <title>Growth characteristics of pneumococcus vary with the chemical composition of the capsule and with environmental conditions.</title>
        <authorList>
            <person name="Tothpal A."/>
            <person name="Desobry K."/>
            <person name="Joshi S."/>
            <person name="Wyllie A.L."/>
            <person name="Weinberger D.M."/>
        </authorList>
    </citation>
    <scope>NUCLEOTIDE SEQUENCE [LARGE SCALE GENOMIC DNA]</scope>
    <source>
        <strain evidence="4">pnumococcus35B</strain>
    </source>
</reference>
<evidence type="ECO:0000256" key="2">
    <source>
        <dbReference type="ARBA" id="ARBA00022801"/>
    </source>
</evidence>
<dbReference type="SUPFAM" id="SSF53187">
    <property type="entry name" value="Zn-dependent exopeptidases"/>
    <property type="match status" value="1"/>
</dbReference>
<evidence type="ECO:0000313" key="4">
    <source>
        <dbReference type="Proteomes" id="UP000469505"/>
    </source>
</evidence>
<dbReference type="Gene3D" id="3.40.630.10">
    <property type="entry name" value="Zn peptidases"/>
    <property type="match status" value="1"/>
</dbReference>
<dbReference type="Pfam" id="PF05343">
    <property type="entry name" value="Peptidase_M42"/>
    <property type="match status" value="1"/>
</dbReference>
<dbReference type="PANTHER" id="PTHR32481">
    <property type="entry name" value="AMINOPEPTIDASE"/>
    <property type="match status" value="1"/>
</dbReference>
<dbReference type="EMBL" id="WNHX01000134">
    <property type="protein sequence ID" value="MTV87937.1"/>
    <property type="molecule type" value="Genomic_DNA"/>
</dbReference>
<protein>
    <submittedName>
        <fullName evidence="3">Peptidase M42</fullName>
    </submittedName>
</protein>
<accession>A0A6I3U6T5</accession>